<reference evidence="2 3" key="1">
    <citation type="journal article" date="2019" name="Sci. Rep.">
        <title>Orb-weaving spider Araneus ventricosus genome elucidates the spidroin gene catalogue.</title>
        <authorList>
            <person name="Kono N."/>
            <person name="Nakamura H."/>
            <person name="Ohtoshi R."/>
            <person name="Moran D.A.P."/>
            <person name="Shinohara A."/>
            <person name="Yoshida Y."/>
            <person name="Fujiwara M."/>
            <person name="Mori M."/>
            <person name="Tomita M."/>
            <person name="Arakawa K."/>
        </authorList>
    </citation>
    <scope>NUCLEOTIDE SEQUENCE [LARGE SCALE GENOMIC DNA]</scope>
</reference>
<comment type="caution">
    <text evidence="2">The sequence shown here is derived from an EMBL/GenBank/DDBJ whole genome shotgun (WGS) entry which is preliminary data.</text>
</comment>
<dbReference type="Proteomes" id="UP000499080">
    <property type="component" value="Unassembled WGS sequence"/>
</dbReference>
<gene>
    <name evidence="2" type="ORF">AVEN_24951_1</name>
</gene>
<evidence type="ECO:0000256" key="1">
    <source>
        <dbReference type="SAM" id="MobiDB-lite"/>
    </source>
</evidence>
<protein>
    <submittedName>
        <fullName evidence="2">Uncharacterized protein</fullName>
    </submittedName>
</protein>
<sequence>MKLYSRLFRETRSTDNRKTAHSQISNRSRQKITNNNSNSTDNSAHRSNSWPTRNANKTPKVSFALRRRSKHVHQLPVFITFPTGSDITWKTLEKCGSRLL</sequence>
<evidence type="ECO:0000313" key="2">
    <source>
        <dbReference type="EMBL" id="GBM48763.1"/>
    </source>
</evidence>
<evidence type="ECO:0000313" key="3">
    <source>
        <dbReference type="Proteomes" id="UP000499080"/>
    </source>
</evidence>
<proteinExistence type="predicted"/>
<feature type="compositionally biased region" description="Basic and acidic residues" evidence="1">
    <location>
        <begin position="7"/>
        <end position="18"/>
    </location>
</feature>
<dbReference type="EMBL" id="BGPR01001227">
    <property type="protein sequence ID" value="GBM48763.1"/>
    <property type="molecule type" value="Genomic_DNA"/>
</dbReference>
<accession>A0A4Y2G593</accession>
<name>A0A4Y2G593_ARAVE</name>
<feature type="compositionally biased region" description="Polar residues" evidence="1">
    <location>
        <begin position="45"/>
        <end position="59"/>
    </location>
</feature>
<keyword evidence="3" id="KW-1185">Reference proteome</keyword>
<feature type="region of interest" description="Disordered" evidence="1">
    <location>
        <begin position="1"/>
        <end position="59"/>
    </location>
</feature>
<dbReference type="AlphaFoldDB" id="A0A4Y2G593"/>
<organism evidence="2 3">
    <name type="scientific">Araneus ventricosus</name>
    <name type="common">Orbweaver spider</name>
    <name type="synonym">Epeira ventricosa</name>
    <dbReference type="NCBI Taxonomy" id="182803"/>
    <lineage>
        <taxon>Eukaryota</taxon>
        <taxon>Metazoa</taxon>
        <taxon>Ecdysozoa</taxon>
        <taxon>Arthropoda</taxon>
        <taxon>Chelicerata</taxon>
        <taxon>Arachnida</taxon>
        <taxon>Araneae</taxon>
        <taxon>Araneomorphae</taxon>
        <taxon>Entelegynae</taxon>
        <taxon>Araneoidea</taxon>
        <taxon>Araneidae</taxon>
        <taxon>Araneus</taxon>
    </lineage>
</organism>
<feature type="compositionally biased region" description="Low complexity" evidence="1">
    <location>
        <begin position="33"/>
        <end position="42"/>
    </location>
</feature>